<dbReference type="EMBL" id="QURH01000176">
    <property type="protein sequence ID" value="RFU41964.1"/>
    <property type="molecule type" value="Genomic_DNA"/>
</dbReference>
<reference evidence="1 2" key="1">
    <citation type="submission" date="2018-08" db="EMBL/GenBank/DDBJ databases">
        <title>Actinomadura jelena sp. nov., a novel Actinomycete isolated from soil in Chad.</title>
        <authorList>
            <person name="Shi L."/>
        </authorList>
    </citation>
    <scope>NUCLEOTIDE SEQUENCE [LARGE SCALE GENOMIC DNA]</scope>
    <source>
        <strain evidence="1 2">NEAU-G17</strain>
    </source>
</reference>
<evidence type="ECO:0008006" key="3">
    <source>
        <dbReference type="Google" id="ProtNLM"/>
    </source>
</evidence>
<evidence type="ECO:0000313" key="1">
    <source>
        <dbReference type="EMBL" id="RFU41964.1"/>
    </source>
</evidence>
<name>A0A372JQB7_9ACTN</name>
<protein>
    <recommendedName>
        <fullName evidence="3">Lipoprotein</fullName>
    </recommendedName>
</protein>
<dbReference type="AlphaFoldDB" id="A0A372JQB7"/>
<evidence type="ECO:0000313" key="2">
    <source>
        <dbReference type="Proteomes" id="UP000261811"/>
    </source>
</evidence>
<gene>
    <name evidence="1" type="ORF">DZF91_09060</name>
</gene>
<keyword evidence="2" id="KW-1185">Reference proteome</keyword>
<dbReference type="Proteomes" id="UP000261811">
    <property type="component" value="Unassembled WGS sequence"/>
</dbReference>
<organism evidence="1 2">
    <name type="scientific">Actinomadura logoneensis</name>
    <dbReference type="NCBI Taxonomy" id="2293572"/>
    <lineage>
        <taxon>Bacteria</taxon>
        <taxon>Bacillati</taxon>
        <taxon>Actinomycetota</taxon>
        <taxon>Actinomycetes</taxon>
        <taxon>Streptosporangiales</taxon>
        <taxon>Thermomonosporaceae</taxon>
        <taxon>Actinomadura</taxon>
    </lineage>
</organism>
<sequence length="264" mass="27755">MKAILVGATAVLTGAALLTGCGTQTKVEGVRDYPATATPPIGQGGDGLVLRWRMTGGMAGRGGPWTVPDFSLYADGTAIVPGKGPEARLQRYHLKQPVFQQLVAEARKAGLERSRRIGSDARIADAMVLRIWMGSAQTDVVMPEQHNVPATAVWKKLQPEQWPAGDQQSPPDVYQPERIAVSAFPSGDRPAPSGTVAWPLSPLGAGTKLPQGSFCTVYGGADAARVRKLAAKTPLGASFSSGGQVYSVQIRPLLPDEKSCTALG</sequence>
<accession>A0A372JQB7</accession>
<proteinExistence type="predicted"/>
<comment type="caution">
    <text evidence="1">The sequence shown here is derived from an EMBL/GenBank/DDBJ whole genome shotgun (WGS) entry which is preliminary data.</text>
</comment>
<dbReference type="PROSITE" id="PS51257">
    <property type="entry name" value="PROKAR_LIPOPROTEIN"/>
    <property type="match status" value="1"/>
</dbReference>